<dbReference type="GO" id="GO:0070034">
    <property type="term" value="F:telomerase RNA binding"/>
    <property type="evidence" value="ECO:0007669"/>
    <property type="project" value="TreeGrafter"/>
</dbReference>
<sequence>MARASDSEARTICSQDQKPLYVPERLFPPVLSFNKSKRETDFDHQETLGSEIRRDHPANRRRCLPTCAERTSEMMRLPEARPIPHEWLVAEANGIYAGLVRVETECIQVDNAQLSNTDANSRLNDKQWQILIELHRTLLHEHHDFFLVIQHPSATPVMREVASQYSMPGRMWRHGIHSFLELLRQRLPSSLEHMLAFLSLAYGMMTLLYETVLDFQDTWIECLGDLGRYRMAIEDSDNTEREIWRGVSRRWYSMASDESPTTGRLYHHHAILARQNPLQQLYYYIKSLCVPIPFSSTRESMMALYYIAISLSCSLLGYGSESNVLMRAISKRPEGTDAAVDRGMTPEAIPDESFKLSLDFAKRTITAVIRRSSYDNTLSFAYSILVFMNHLTRHPAAMFHLGNSYPWKETADMLNVLLLSYNHGYDGQRYFRLWRKDQVLRPLPEDFAMRGLPYSADHFPDRWFRNGNMDEDERNLELPSHSEERKVRILSLGWRIATLNEWLIWDEDTQLFSASKGQGVEPCQHTGADKRPNHD</sequence>
<evidence type="ECO:0000256" key="1">
    <source>
        <dbReference type="SAM" id="MobiDB-lite"/>
    </source>
</evidence>
<organism evidence="3 4">
    <name type="scientific">Fusarium oxysporum f. sp. narcissi</name>
    <dbReference type="NCBI Taxonomy" id="451672"/>
    <lineage>
        <taxon>Eukaryota</taxon>
        <taxon>Fungi</taxon>
        <taxon>Dikarya</taxon>
        <taxon>Ascomycota</taxon>
        <taxon>Pezizomycotina</taxon>
        <taxon>Sordariomycetes</taxon>
        <taxon>Hypocreomycetidae</taxon>
        <taxon>Hypocreales</taxon>
        <taxon>Nectriaceae</taxon>
        <taxon>Fusarium</taxon>
        <taxon>Fusarium oxysporum species complex</taxon>
    </lineage>
</organism>
<accession>A0A4Q2VBH6</accession>
<evidence type="ECO:0000259" key="2">
    <source>
        <dbReference type="Pfam" id="PF10373"/>
    </source>
</evidence>
<dbReference type="GO" id="GO:0042162">
    <property type="term" value="F:telomeric DNA binding"/>
    <property type="evidence" value="ECO:0007669"/>
    <property type="project" value="TreeGrafter"/>
</dbReference>
<dbReference type="EMBL" id="MQTW01000197">
    <property type="protein sequence ID" value="RYC82208.1"/>
    <property type="molecule type" value="Genomic_DNA"/>
</dbReference>
<dbReference type="AlphaFoldDB" id="A0A4Q2VBH6"/>
<dbReference type="SUPFAM" id="SSF48452">
    <property type="entry name" value="TPR-like"/>
    <property type="match status" value="1"/>
</dbReference>
<dbReference type="FunFam" id="1.25.40.10:FF:000202">
    <property type="entry name" value="Unplaced genomic scaffold supercont1.7, whole genome shotgun sequence"/>
    <property type="match status" value="1"/>
</dbReference>
<proteinExistence type="predicted"/>
<comment type="caution">
    <text evidence="3">The sequence shown here is derived from an EMBL/GenBank/DDBJ whole genome shotgun (WGS) entry which is preliminary data.</text>
</comment>
<evidence type="ECO:0000313" key="4">
    <source>
        <dbReference type="Proteomes" id="UP000290540"/>
    </source>
</evidence>
<protein>
    <recommendedName>
        <fullName evidence="2">DNA/RNA-binding domain-containing protein</fullName>
    </recommendedName>
</protein>
<dbReference type="Pfam" id="PF10373">
    <property type="entry name" value="EST1_DNA_bind"/>
    <property type="match status" value="1"/>
</dbReference>
<dbReference type="PANTHER" id="PTHR15696">
    <property type="entry name" value="SMG-7 SUPPRESSOR WITH MORPHOLOGICAL EFFECT ON GENITALIA PROTEIN 7"/>
    <property type="match status" value="1"/>
</dbReference>
<dbReference type="InterPro" id="IPR045153">
    <property type="entry name" value="Est1/Ebs1-like"/>
</dbReference>
<dbReference type="PANTHER" id="PTHR15696:SF0">
    <property type="entry name" value="TELOMERASE-BINDING PROTEIN EST1A"/>
    <property type="match status" value="1"/>
</dbReference>
<dbReference type="Proteomes" id="UP000290540">
    <property type="component" value="Unassembled WGS sequence"/>
</dbReference>
<dbReference type="InterPro" id="IPR011990">
    <property type="entry name" value="TPR-like_helical_dom_sf"/>
</dbReference>
<evidence type="ECO:0000313" key="3">
    <source>
        <dbReference type="EMBL" id="RYC82208.1"/>
    </source>
</evidence>
<gene>
    <name evidence="3" type="ORF">BFJ63_vAg14916</name>
</gene>
<dbReference type="GO" id="GO:0005697">
    <property type="term" value="C:telomerase holoenzyme complex"/>
    <property type="evidence" value="ECO:0007669"/>
    <property type="project" value="TreeGrafter"/>
</dbReference>
<reference evidence="3 4" key="1">
    <citation type="submission" date="2016-12" db="EMBL/GenBank/DDBJ databases">
        <title>Draft genome sequence of Fusarium oxysporum causing rot on Narcissus.</title>
        <authorList>
            <person name="Armitage A.D."/>
            <person name="Taylor A."/>
            <person name="Clarkson J.P."/>
            <person name="Harrison R.J."/>
            <person name="Jackson A.C."/>
        </authorList>
    </citation>
    <scope>NUCLEOTIDE SEQUENCE [LARGE SCALE GENOMIC DNA]</scope>
    <source>
        <strain evidence="3 4">N139</strain>
    </source>
</reference>
<dbReference type="GO" id="GO:0000184">
    <property type="term" value="P:nuclear-transcribed mRNA catabolic process, nonsense-mediated decay"/>
    <property type="evidence" value="ECO:0007669"/>
    <property type="project" value="TreeGrafter"/>
</dbReference>
<feature type="region of interest" description="Disordered" evidence="1">
    <location>
        <begin position="515"/>
        <end position="535"/>
    </location>
</feature>
<dbReference type="Gene3D" id="1.25.40.10">
    <property type="entry name" value="Tetratricopeptide repeat domain"/>
    <property type="match status" value="1"/>
</dbReference>
<feature type="domain" description="DNA/RNA-binding" evidence="2">
    <location>
        <begin position="248"/>
        <end position="301"/>
    </location>
</feature>
<name>A0A4Q2VBH6_FUSOX</name>
<dbReference type="InterPro" id="IPR018834">
    <property type="entry name" value="DNA/RNA-bd_Est1-type"/>
</dbReference>